<evidence type="ECO:0000256" key="2">
    <source>
        <dbReference type="ARBA" id="ARBA00022649"/>
    </source>
</evidence>
<dbReference type="Pfam" id="PF01850">
    <property type="entry name" value="PIN"/>
    <property type="match status" value="1"/>
</dbReference>
<dbReference type="InterPro" id="IPR050556">
    <property type="entry name" value="Type_II_TA_system_RNase"/>
</dbReference>
<name>A0AB37GVL5_BACLI</name>
<dbReference type="GO" id="GO:0016787">
    <property type="term" value="F:hydrolase activity"/>
    <property type="evidence" value="ECO:0007669"/>
    <property type="project" value="UniProtKB-KW"/>
</dbReference>
<dbReference type="InterPro" id="IPR002716">
    <property type="entry name" value="PIN_dom"/>
</dbReference>
<dbReference type="RefSeq" id="WP_025807648.1">
    <property type="nucleotide sequence ID" value="NZ_CP026673.1"/>
</dbReference>
<dbReference type="CDD" id="cd09881">
    <property type="entry name" value="PIN_VapC4-5_FitB-like"/>
    <property type="match status" value="1"/>
</dbReference>
<dbReference type="SUPFAM" id="SSF88723">
    <property type="entry name" value="PIN domain-like"/>
    <property type="match status" value="1"/>
</dbReference>
<evidence type="ECO:0000256" key="1">
    <source>
        <dbReference type="ARBA" id="ARBA00001946"/>
    </source>
</evidence>
<protein>
    <submittedName>
        <fullName evidence="9">Type II toxin-antitoxin system VapC family toxin</fullName>
    </submittedName>
</protein>
<evidence type="ECO:0000259" key="8">
    <source>
        <dbReference type="Pfam" id="PF01850"/>
    </source>
</evidence>
<evidence type="ECO:0000256" key="3">
    <source>
        <dbReference type="ARBA" id="ARBA00022722"/>
    </source>
</evidence>
<feature type="domain" description="PIN" evidence="8">
    <location>
        <begin position="3"/>
        <end position="136"/>
    </location>
</feature>
<accession>A0AB37GVL5</accession>
<dbReference type="Gene3D" id="3.40.50.1010">
    <property type="entry name" value="5'-nuclease"/>
    <property type="match status" value="1"/>
</dbReference>
<dbReference type="Proteomes" id="UP000595038">
    <property type="component" value="Chromosome"/>
</dbReference>
<keyword evidence="2" id="KW-1277">Toxin-antitoxin system</keyword>
<comment type="similarity">
    <text evidence="7">Belongs to the PINc/VapC protein family.</text>
</comment>
<gene>
    <name evidence="9" type="ORF">I6G80_07270</name>
</gene>
<dbReference type="GO" id="GO:0046872">
    <property type="term" value="F:metal ion binding"/>
    <property type="evidence" value="ECO:0007669"/>
    <property type="project" value="UniProtKB-KW"/>
</dbReference>
<keyword evidence="4" id="KW-0479">Metal-binding</keyword>
<evidence type="ECO:0000256" key="7">
    <source>
        <dbReference type="ARBA" id="ARBA00038093"/>
    </source>
</evidence>
<dbReference type="PANTHER" id="PTHR33653:SF1">
    <property type="entry name" value="RIBONUCLEASE VAPC2"/>
    <property type="match status" value="1"/>
</dbReference>
<keyword evidence="3" id="KW-0540">Nuclease</keyword>
<keyword evidence="5" id="KW-0378">Hydrolase</keyword>
<comment type="cofactor">
    <cofactor evidence="1">
        <name>Mg(2+)</name>
        <dbReference type="ChEBI" id="CHEBI:18420"/>
    </cofactor>
</comment>
<sequence length="165" mass="18615">MLLLDTNHCSGIIGGEQGVIVELERCSDGDVCTSFITEAEMYFAAYRSDKFAENLFAIESFLKDINIYTCDDKVSKAYGELKSKILSHFGPKEKKKRRRYTLQKAGISENDLWIAAVAIANDMTILSCDSDFKRIQEVQPNLHVTSWIKPKVQISDEKVVSDVQP</sequence>
<dbReference type="InterPro" id="IPR029060">
    <property type="entry name" value="PIN-like_dom_sf"/>
</dbReference>
<keyword evidence="6" id="KW-0460">Magnesium</keyword>
<dbReference type="EMBL" id="CP065647">
    <property type="protein sequence ID" value="QPR74059.1"/>
    <property type="molecule type" value="Genomic_DNA"/>
</dbReference>
<dbReference type="AlphaFoldDB" id="A0AB37GVL5"/>
<evidence type="ECO:0000256" key="6">
    <source>
        <dbReference type="ARBA" id="ARBA00022842"/>
    </source>
</evidence>
<evidence type="ECO:0000313" key="10">
    <source>
        <dbReference type="Proteomes" id="UP000595038"/>
    </source>
</evidence>
<proteinExistence type="inferred from homology"/>
<evidence type="ECO:0000256" key="4">
    <source>
        <dbReference type="ARBA" id="ARBA00022723"/>
    </source>
</evidence>
<evidence type="ECO:0000313" key="9">
    <source>
        <dbReference type="EMBL" id="QPR74059.1"/>
    </source>
</evidence>
<organism evidence="9 10">
    <name type="scientific">Bacillus licheniformis</name>
    <dbReference type="NCBI Taxonomy" id="1402"/>
    <lineage>
        <taxon>Bacteria</taxon>
        <taxon>Bacillati</taxon>
        <taxon>Bacillota</taxon>
        <taxon>Bacilli</taxon>
        <taxon>Bacillales</taxon>
        <taxon>Bacillaceae</taxon>
        <taxon>Bacillus</taxon>
    </lineage>
</organism>
<dbReference type="GO" id="GO:0004518">
    <property type="term" value="F:nuclease activity"/>
    <property type="evidence" value="ECO:0007669"/>
    <property type="project" value="UniProtKB-KW"/>
</dbReference>
<dbReference type="PANTHER" id="PTHR33653">
    <property type="entry name" value="RIBONUCLEASE VAPC2"/>
    <property type="match status" value="1"/>
</dbReference>
<evidence type="ECO:0000256" key="5">
    <source>
        <dbReference type="ARBA" id="ARBA00022801"/>
    </source>
</evidence>
<reference evidence="9 10" key="1">
    <citation type="submission" date="2020-12" db="EMBL/GenBank/DDBJ databases">
        <title>FDA dAtabase for Regulatory Grade micrObial Sequences (FDA-ARGOS): Supporting development and validation of Infectious Disease Dx tests.</title>
        <authorList>
            <person name="Nelson B."/>
            <person name="Plummer A."/>
            <person name="Tallon L."/>
            <person name="Sadzewicz L."/>
            <person name="Zhao X."/>
            <person name="Boylan J."/>
            <person name="Ott S."/>
            <person name="Bowen H."/>
            <person name="Vavikolanu K."/>
            <person name="Mehta A."/>
            <person name="Aluvathingal J."/>
            <person name="Nadendla S."/>
            <person name="Myers T."/>
            <person name="Yan Y."/>
            <person name="Sichtig H."/>
        </authorList>
    </citation>
    <scope>NUCLEOTIDE SEQUENCE [LARGE SCALE GENOMIC DNA]</scope>
    <source>
        <strain evidence="9 10">FDAARGOS_923</strain>
    </source>
</reference>